<comment type="similarity">
    <text evidence="1">Belongs to the short-chain dehydrogenases/reductases (SDR) family.</text>
</comment>
<dbReference type="eggNOG" id="KOG1208">
    <property type="taxonomic scope" value="Eukaryota"/>
</dbReference>
<dbReference type="InterPro" id="IPR036291">
    <property type="entry name" value="NAD(P)-bd_dom_sf"/>
</dbReference>
<dbReference type="GeneID" id="13290830"/>
<dbReference type="STRING" id="985895.E5AE56"/>
<evidence type="ECO:0000313" key="4">
    <source>
        <dbReference type="EMBL" id="CBY01495.1"/>
    </source>
</evidence>
<keyword evidence="5" id="KW-1185">Reference proteome</keyword>
<dbReference type="Proteomes" id="UP000002668">
    <property type="component" value="Genome"/>
</dbReference>
<evidence type="ECO:0008006" key="6">
    <source>
        <dbReference type="Google" id="ProtNLM"/>
    </source>
</evidence>
<keyword evidence="2" id="KW-0521">NADP</keyword>
<proteinExistence type="inferred from homology"/>
<accession>E5AE56</accession>
<name>E5AE56_LEPMJ</name>
<reference evidence="5" key="1">
    <citation type="journal article" date="2011" name="Nat. Commun.">
        <title>Effector diversification within compartments of the Leptosphaeria maculans genome affected by Repeat-Induced Point mutations.</title>
        <authorList>
            <person name="Rouxel T."/>
            <person name="Grandaubert J."/>
            <person name="Hane J.K."/>
            <person name="Hoede C."/>
            <person name="van de Wouw A.P."/>
            <person name="Couloux A."/>
            <person name="Dominguez V."/>
            <person name="Anthouard V."/>
            <person name="Bally P."/>
            <person name="Bourras S."/>
            <person name="Cozijnsen A.J."/>
            <person name="Ciuffetti L.M."/>
            <person name="Degrave A."/>
            <person name="Dilmaghani A."/>
            <person name="Duret L."/>
            <person name="Fudal I."/>
            <person name="Goodwin S.B."/>
            <person name="Gout L."/>
            <person name="Glaser N."/>
            <person name="Linglin J."/>
            <person name="Kema G.H.J."/>
            <person name="Lapalu N."/>
            <person name="Lawrence C.B."/>
            <person name="May K."/>
            <person name="Meyer M."/>
            <person name="Ollivier B."/>
            <person name="Poulain J."/>
            <person name="Schoch C.L."/>
            <person name="Simon A."/>
            <person name="Spatafora J.W."/>
            <person name="Stachowiak A."/>
            <person name="Turgeon B.G."/>
            <person name="Tyler B.M."/>
            <person name="Vincent D."/>
            <person name="Weissenbach J."/>
            <person name="Amselem J."/>
            <person name="Quesneville H."/>
            <person name="Oliver R.P."/>
            <person name="Wincker P."/>
            <person name="Balesdent M.-H."/>
            <person name="Howlett B.J."/>
        </authorList>
    </citation>
    <scope>NUCLEOTIDE SEQUENCE [LARGE SCALE GENOMIC DNA]</scope>
    <source>
        <strain evidence="5">JN3 / isolate v23.1.3 / race Av1-4-5-6-7-8</strain>
    </source>
</reference>
<gene>
    <name evidence="4" type="ORF">LEMA_P002820.1</name>
</gene>
<dbReference type="PRINTS" id="PR00081">
    <property type="entry name" value="GDHRDH"/>
</dbReference>
<dbReference type="SUPFAM" id="SSF51735">
    <property type="entry name" value="NAD(P)-binding Rossmann-fold domains"/>
    <property type="match status" value="1"/>
</dbReference>
<dbReference type="Gene3D" id="3.40.50.720">
    <property type="entry name" value="NAD(P)-binding Rossmann-like Domain"/>
    <property type="match status" value="1"/>
</dbReference>
<evidence type="ECO:0000256" key="2">
    <source>
        <dbReference type="ARBA" id="ARBA00022857"/>
    </source>
</evidence>
<dbReference type="Pfam" id="PF00106">
    <property type="entry name" value="adh_short"/>
    <property type="match status" value="1"/>
</dbReference>
<dbReference type="AlphaFoldDB" id="E5AE56"/>
<organism evidence="4 5">
    <name type="scientific">Leptosphaeria maculans (strain JN3 / isolate v23.1.3 / race Av1-4-5-6-7-8)</name>
    <name type="common">Blackleg fungus</name>
    <name type="synonym">Phoma lingam</name>
    <dbReference type="NCBI Taxonomy" id="985895"/>
    <lineage>
        <taxon>Eukaryota</taxon>
        <taxon>Fungi</taxon>
        <taxon>Dikarya</taxon>
        <taxon>Ascomycota</taxon>
        <taxon>Pezizomycotina</taxon>
        <taxon>Dothideomycetes</taxon>
        <taxon>Pleosporomycetidae</taxon>
        <taxon>Pleosporales</taxon>
        <taxon>Pleosporineae</taxon>
        <taxon>Leptosphaeriaceae</taxon>
        <taxon>Plenodomus</taxon>
        <taxon>Plenodomus lingam/Leptosphaeria maculans species complex</taxon>
    </lineage>
</organism>
<dbReference type="VEuPathDB" id="FungiDB:LEMA_P002820.1"/>
<dbReference type="HOGENOM" id="CLU_010194_9_0_1"/>
<evidence type="ECO:0000256" key="1">
    <source>
        <dbReference type="ARBA" id="ARBA00006484"/>
    </source>
</evidence>
<keyword evidence="3" id="KW-0560">Oxidoreductase</keyword>
<dbReference type="InParanoid" id="E5AE56"/>
<dbReference type="EMBL" id="FP929139">
    <property type="protein sequence ID" value="CBY01495.1"/>
    <property type="molecule type" value="Genomic_DNA"/>
</dbReference>
<dbReference type="GO" id="GO:0016491">
    <property type="term" value="F:oxidoreductase activity"/>
    <property type="evidence" value="ECO:0007669"/>
    <property type="project" value="UniProtKB-KW"/>
</dbReference>
<protein>
    <recommendedName>
        <fullName evidence="6">NAD(P)-binding protein</fullName>
    </recommendedName>
</protein>
<dbReference type="InterPro" id="IPR002347">
    <property type="entry name" value="SDR_fam"/>
</dbReference>
<dbReference type="PANTHER" id="PTHR43963">
    <property type="entry name" value="CARBONYL REDUCTASE 1-RELATED"/>
    <property type="match status" value="1"/>
</dbReference>
<dbReference type="PANTHER" id="PTHR43963:SF6">
    <property type="entry name" value="CHAIN DEHYDROGENASE FAMILY PROTEIN, PUTATIVE (AFU_ORTHOLOGUE AFUA_3G15350)-RELATED"/>
    <property type="match status" value="1"/>
</dbReference>
<sequence length="442" mass="48111">MYYYVVYVKTCSSNTSAFVGPEETYHQARAIDCRAYHNRRARICDVFLKGGCALGCRWPGGNKGYICLVRIPNYTGNQPHNEFMKHSLLPTSQESHDPEQQTPTPIQAIQGQVESLFYHPDSTFSPNLMANHQVVIVTGSNRGIGKGIVSLLAQQNFPQPLIIYATSRSGAESNPQPSNHNQIIHAQLDITSTTSIASLFALLHTNNHNPSILINNAAISNDYRENPQFAAETISTNYLGTRNMCLAFLSQPNLGPNPRIVNLSSGYNALSTYPPPLQAQFRSASCIADVDTLSQSYLSSLTPASPAQETAQWVATRSYKVSKALINALTIVLANTYPDVLVNCCCPGWVDTQMGRQGTGTPPKTVEEGARTAVRCVVGDLGESGDGDGGLGRETERLSGIFFENEGIMSKGWGRGKVWLDTCSAVPVAKFVDVAIFVVWDV</sequence>
<dbReference type="OrthoDB" id="191139at2759"/>
<evidence type="ECO:0000313" key="5">
    <source>
        <dbReference type="Proteomes" id="UP000002668"/>
    </source>
</evidence>
<evidence type="ECO:0000256" key="3">
    <source>
        <dbReference type="ARBA" id="ARBA00023002"/>
    </source>
</evidence>